<evidence type="ECO:0000256" key="5">
    <source>
        <dbReference type="ARBA" id="ARBA00037066"/>
    </source>
</evidence>
<dbReference type="SUPFAM" id="SSF52540">
    <property type="entry name" value="P-loop containing nucleoside triphosphate hydrolases"/>
    <property type="match status" value="1"/>
</dbReference>
<proteinExistence type="predicted"/>
<dbReference type="Gene3D" id="3.40.50.300">
    <property type="entry name" value="P-loop containing nucleotide triphosphate hydrolases"/>
    <property type="match status" value="1"/>
</dbReference>
<dbReference type="InterPro" id="IPR027417">
    <property type="entry name" value="P-loop_NTPase"/>
</dbReference>
<name>A0A6V8LY45_9BACT</name>
<protein>
    <submittedName>
        <fullName evidence="7">Fe(3+) dicitrate transport ATP-binding protein FecE</fullName>
    </submittedName>
</protein>
<dbReference type="PROSITE" id="PS00211">
    <property type="entry name" value="ABC_TRANSPORTER_1"/>
    <property type="match status" value="1"/>
</dbReference>
<dbReference type="RefSeq" id="WP_173085094.1">
    <property type="nucleotide sequence ID" value="NZ_BLTE01000011.1"/>
</dbReference>
<keyword evidence="8" id="KW-1185">Reference proteome</keyword>
<comment type="caution">
    <text evidence="7">The sequence shown here is derived from an EMBL/GenBank/DDBJ whole genome shotgun (WGS) entry which is preliminary data.</text>
</comment>
<evidence type="ECO:0000256" key="3">
    <source>
        <dbReference type="ARBA" id="ARBA00022840"/>
    </source>
</evidence>
<dbReference type="InterPro" id="IPR003593">
    <property type="entry name" value="AAA+_ATPase"/>
</dbReference>
<evidence type="ECO:0000256" key="1">
    <source>
        <dbReference type="ARBA" id="ARBA00022448"/>
    </source>
</evidence>
<reference evidence="7 8" key="2">
    <citation type="submission" date="2020-05" db="EMBL/GenBank/DDBJ databases">
        <title>Draft genome sequence of Desulfovibrio sp. strainFSS-1.</title>
        <authorList>
            <person name="Shimoshige H."/>
            <person name="Kobayashi H."/>
            <person name="Maekawa T."/>
        </authorList>
    </citation>
    <scope>NUCLEOTIDE SEQUENCE [LARGE SCALE GENOMIC DNA]</scope>
    <source>
        <strain evidence="7 8">SIID29052-01</strain>
    </source>
</reference>
<dbReference type="GO" id="GO:0005524">
    <property type="term" value="F:ATP binding"/>
    <property type="evidence" value="ECO:0007669"/>
    <property type="project" value="UniProtKB-KW"/>
</dbReference>
<keyword evidence="2" id="KW-0547">Nucleotide-binding</keyword>
<keyword evidence="4" id="KW-1278">Translocase</keyword>
<dbReference type="Proteomes" id="UP000494245">
    <property type="component" value="Unassembled WGS sequence"/>
</dbReference>
<evidence type="ECO:0000256" key="2">
    <source>
        <dbReference type="ARBA" id="ARBA00022741"/>
    </source>
</evidence>
<accession>A0A6V8LY45</accession>
<evidence type="ECO:0000313" key="8">
    <source>
        <dbReference type="Proteomes" id="UP000494245"/>
    </source>
</evidence>
<evidence type="ECO:0000259" key="6">
    <source>
        <dbReference type="PROSITE" id="PS50893"/>
    </source>
</evidence>
<gene>
    <name evidence="7" type="primary">fecE</name>
    <name evidence="7" type="ORF">NNJEOMEG_02583</name>
</gene>
<dbReference type="PANTHER" id="PTHR42794:SF1">
    <property type="entry name" value="HEMIN IMPORT ATP-BINDING PROTEIN HMUV"/>
    <property type="match status" value="1"/>
</dbReference>
<dbReference type="EMBL" id="BLTE01000011">
    <property type="protein sequence ID" value="GFK94736.1"/>
    <property type="molecule type" value="Genomic_DNA"/>
</dbReference>
<keyword evidence="1" id="KW-0813">Transport</keyword>
<keyword evidence="3 7" id="KW-0067">ATP-binding</keyword>
<organism evidence="7 8">
    <name type="scientific">Fundidesulfovibrio magnetotacticus</name>
    <dbReference type="NCBI Taxonomy" id="2730080"/>
    <lineage>
        <taxon>Bacteria</taxon>
        <taxon>Pseudomonadati</taxon>
        <taxon>Thermodesulfobacteriota</taxon>
        <taxon>Desulfovibrionia</taxon>
        <taxon>Desulfovibrionales</taxon>
        <taxon>Desulfovibrionaceae</taxon>
        <taxon>Fundidesulfovibrio</taxon>
    </lineage>
</organism>
<dbReference type="InterPro" id="IPR003439">
    <property type="entry name" value="ABC_transporter-like_ATP-bd"/>
</dbReference>
<dbReference type="PROSITE" id="PS50893">
    <property type="entry name" value="ABC_TRANSPORTER_2"/>
    <property type="match status" value="1"/>
</dbReference>
<dbReference type="Pfam" id="PF00005">
    <property type="entry name" value="ABC_tran"/>
    <property type="match status" value="1"/>
</dbReference>
<dbReference type="CDD" id="cd03214">
    <property type="entry name" value="ABC_Iron-Siderophores_B12_Hemin"/>
    <property type="match status" value="1"/>
</dbReference>
<evidence type="ECO:0000313" key="7">
    <source>
        <dbReference type="EMBL" id="GFK94736.1"/>
    </source>
</evidence>
<reference evidence="7 8" key="1">
    <citation type="submission" date="2020-04" db="EMBL/GenBank/DDBJ databases">
        <authorList>
            <consortium name="Desulfovibrio sp. FSS-1 genome sequencing consortium"/>
            <person name="Shimoshige H."/>
            <person name="Kobayashi H."/>
            <person name="Maekawa T."/>
        </authorList>
    </citation>
    <scope>NUCLEOTIDE SEQUENCE [LARGE SCALE GENOMIC DNA]</scope>
    <source>
        <strain evidence="7 8">SIID29052-01</strain>
    </source>
</reference>
<evidence type="ECO:0000256" key="4">
    <source>
        <dbReference type="ARBA" id="ARBA00022967"/>
    </source>
</evidence>
<feature type="domain" description="ABC transporter" evidence="6">
    <location>
        <begin position="2"/>
        <end position="243"/>
    </location>
</feature>
<dbReference type="AlphaFoldDB" id="A0A6V8LY45"/>
<dbReference type="InterPro" id="IPR017871">
    <property type="entry name" value="ABC_transporter-like_CS"/>
</dbReference>
<sequence>MLEAKGLRVNRGGRLESVDLRLAPGDFLAVVGPNGAGKSTLLRALAGLVRPCGGEALLDGRAVSGLPRREAARQVAYCPQHEDGRFGFTVLESALLGRHPWTGRFGDPGAGDLALARAVLEETDLTHLADRSVTELSGGERRRASLARTLAQAGASPRSGGARALLLDEPTAGLDIRHAFLAMAALRRRVQAGAAVAVVLHDLNLAAMYCPLTLALDAGRVAAYGPTSRVLEPGLVARVFGVRCRVSDGHILYLEDR</sequence>
<dbReference type="PANTHER" id="PTHR42794">
    <property type="entry name" value="HEMIN IMPORT ATP-BINDING PROTEIN HMUV"/>
    <property type="match status" value="1"/>
</dbReference>
<dbReference type="GO" id="GO:0016887">
    <property type="term" value="F:ATP hydrolysis activity"/>
    <property type="evidence" value="ECO:0007669"/>
    <property type="project" value="InterPro"/>
</dbReference>
<dbReference type="SMART" id="SM00382">
    <property type="entry name" value="AAA"/>
    <property type="match status" value="1"/>
</dbReference>
<comment type="function">
    <text evidence="5">Part of the ABC transporter complex HmuTUV involved in hemin import. Responsible for energy coupling to the transport system.</text>
</comment>